<dbReference type="Pfam" id="PF02597">
    <property type="entry name" value="ThiS"/>
    <property type="match status" value="1"/>
</dbReference>
<dbReference type="SUPFAM" id="SSF54285">
    <property type="entry name" value="MoaD/ThiS"/>
    <property type="match status" value="1"/>
</dbReference>
<dbReference type="InterPro" id="IPR012675">
    <property type="entry name" value="Beta-grasp_dom_sf"/>
</dbReference>
<evidence type="ECO:0000313" key="1">
    <source>
        <dbReference type="EMBL" id="RRJ24029.1"/>
    </source>
</evidence>
<gene>
    <name evidence="1" type="primary">thiS</name>
    <name evidence="1" type="ORF">EIK76_08260</name>
</gene>
<proteinExistence type="predicted"/>
<comment type="caution">
    <text evidence="1">The sequence shown here is derived from an EMBL/GenBank/DDBJ whole genome shotgun (WGS) entry which is preliminary data.</text>
</comment>
<protein>
    <submittedName>
        <fullName evidence="1">Sulfur carrier protein ThiS</fullName>
    </submittedName>
</protein>
<dbReference type="NCBIfam" id="TIGR01683">
    <property type="entry name" value="thiS"/>
    <property type="match status" value="1"/>
</dbReference>
<dbReference type="AlphaFoldDB" id="A0A3P3QU50"/>
<organism evidence="1 2">
    <name type="scientific">Rheinheimera mesophila</name>
    <dbReference type="NCBI Taxonomy" id="1547515"/>
    <lineage>
        <taxon>Bacteria</taxon>
        <taxon>Pseudomonadati</taxon>
        <taxon>Pseudomonadota</taxon>
        <taxon>Gammaproteobacteria</taxon>
        <taxon>Chromatiales</taxon>
        <taxon>Chromatiaceae</taxon>
        <taxon>Rheinheimera</taxon>
    </lineage>
</organism>
<dbReference type="InterPro" id="IPR016155">
    <property type="entry name" value="Mopterin_synth/thiamin_S_b"/>
</dbReference>
<dbReference type="EMBL" id="RRCF01000001">
    <property type="protein sequence ID" value="RRJ24029.1"/>
    <property type="molecule type" value="Genomic_DNA"/>
</dbReference>
<dbReference type="CDD" id="cd00565">
    <property type="entry name" value="Ubl_ThiS"/>
    <property type="match status" value="1"/>
</dbReference>
<dbReference type="OrthoDB" id="9800283at2"/>
<accession>A0A3P3QU50</accession>
<reference evidence="1 2" key="1">
    <citation type="submission" date="2018-11" db="EMBL/GenBank/DDBJ databases">
        <title>Draft genome analysis of Rheinheimera mesophila isolated from an industrial waste site.</title>
        <authorList>
            <person name="Yu Q."/>
            <person name="Qi Y."/>
            <person name="Zhang H."/>
            <person name="Lu Y."/>
            <person name="Pu J."/>
        </authorList>
    </citation>
    <scope>NUCLEOTIDE SEQUENCE [LARGE SCALE GENOMIC DNA]</scope>
    <source>
        <strain evidence="1 2">IITR13</strain>
    </source>
</reference>
<evidence type="ECO:0000313" key="2">
    <source>
        <dbReference type="Proteomes" id="UP000276260"/>
    </source>
</evidence>
<dbReference type="Proteomes" id="UP000276260">
    <property type="component" value="Unassembled WGS sequence"/>
</dbReference>
<sequence length="103" mass="11638">MAYTVTAIYWARLWLNKWSSRRCYNLVKQRSCVMAEQMKTELSIWLNGKKESLDSNQLSHLLPRFKSPFAVALNGCFIAANQYPNTVLQAGDQLDIVSPIAGG</sequence>
<dbReference type="Gene3D" id="3.10.20.30">
    <property type="match status" value="1"/>
</dbReference>
<dbReference type="InterPro" id="IPR003749">
    <property type="entry name" value="ThiS/MoaD-like"/>
</dbReference>
<name>A0A3P3QU50_9GAMM</name>
<dbReference type="InterPro" id="IPR010035">
    <property type="entry name" value="Thi_S"/>
</dbReference>
<keyword evidence="2" id="KW-1185">Reference proteome</keyword>